<feature type="binding site" evidence="2">
    <location>
        <position position="159"/>
    </location>
    <ligand>
        <name>substrate</name>
    </ligand>
</feature>
<feature type="binding site" evidence="3">
    <location>
        <position position="217"/>
    </location>
    <ligand>
        <name>substrate</name>
    </ligand>
</feature>
<keyword evidence="1 4" id="KW-0732">Signal</keyword>
<dbReference type="Gene3D" id="3.40.190.170">
    <property type="entry name" value="Bacterial extracellular solute-binding protein, family 7"/>
    <property type="match status" value="1"/>
</dbReference>
<evidence type="ECO:0000256" key="4">
    <source>
        <dbReference type="SAM" id="SignalP"/>
    </source>
</evidence>
<dbReference type="Proteomes" id="UP000294547">
    <property type="component" value="Unassembled WGS sequence"/>
</dbReference>
<organism evidence="5 6">
    <name type="scientific">Oharaeibacter diazotrophicus</name>
    <dbReference type="NCBI Taxonomy" id="1920512"/>
    <lineage>
        <taxon>Bacteria</taxon>
        <taxon>Pseudomonadati</taxon>
        <taxon>Pseudomonadota</taxon>
        <taxon>Alphaproteobacteria</taxon>
        <taxon>Hyphomicrobiales</taxon>
        <taxon>Pleomorphomonadaceae</taxon>
        <taxon>Oharaeibacter</taxon>
    </lineage>
</organism>
<dbReference type="InterPro" id="IPR006311">
    <property type="entry name" value="TAT_signal"/>
</dbReference>
<dbReference type="Pfam" id="PF03480">
    <property type="entry name" value="DctP"/>
    <property type="match status" value="1"/>
</dbReference>
<dbReference type="InterPro" id="IPR019546">
    <property type="entry name" value="TAT_signal_bac_arc"/>
</dbReference>
<evidence type="ECO:0000313" key="5">
    <source>
        <dbReference type="EMBL" id="TDP84904.1"/>
    </source>
</evidence>
<keyword evidence="3" id="KW-0479">Metal-binding</keyword>
<dbReference type="GO" id="GO:0043177">
    <property type="term" value="F:organic acid binding"/>
    <property type="evidence" value="ECO:0007669"/>
    <property type="project" value="InterPro"/>
</dbReference>
<reference evidence="5 6" key="1">
    <citation type="submission" date="2019-03" db="EMBL/GenBank/DDBJ databases">
        <title>Genomic Encyclopedia of Type Strains, Phase IV (KMG-IV): sequencing the most valuable type-strain genomes for metagenomic binning, comparative biology and taxonomic classification.</title>
        <authorList>
            <person name="Goeker M."/>
        </authorList>
    </citation>
    <scope>NUCLEOTIDE SEQUENCE [LARGE SCALE GENOMIC DNA]</scope>
    <source>
        <strain evidence="5 6">DSM 102969</strain>
    </source>
</reference>
<dbReference type="EMBL" id="SNXY01000007">
    <property type="protein sequence ID" value="TDP84904.1"/>
    <property type="molecule type" value="Genomic_DNA"/>
</dbReference>
<comment type="caution">
    <text evidence="5">The sequence shown here is derived from an EMBL/GenBank/DDBJ whole genome shotgun (WGS) entry which is preliminary data.</text>
</comment>
<dbReference type="GO" id="GO:0055085">
    <property type="term" value="P:transmembrane transport"/>
    <property type="evidence" value="ECO:0007669"/>
    <property type="project" value="InterPro"/>
</dbReference>
<feature type="chain" id="PRO_5020765053" evidence="4">
    <location>
        <begin position="21"/>
        <end position="367"/>
    </location>
</feature>
<sequence>MDRRIFLKGAATAGAGAAVAAPLATPAIAQSAPAVKWRLTSSFPKSLDTIFGTAEVMSKALSEATDGRFEIQVFPAGELVPGPQALDAVQNATVEAAHTASYYYIGKDPTFAFATALPFGLNARQQNAWLYEGGGQELINDFYANYNVSSLPGGNTGVQMGGWFRSEIKSVKDLEGVKMRIGGLGGKILVALGVVPQQIPGGDIYPALEKGTIDATEWVGPYDDEKLGFYQVAKHYYYPGFWEGGPTLHFMFNKAKYEELPASYKAALANAAALANTIMMARYDVKNLTAIRSLVGKGVQLHAFPRDVLDAAYDASFRYYEDQAATNPAWKKIYEPWKTFRKESYEWFRVAEYSFDSYVYAQQAAGR</sequence>
<dbReference type="InterPro" id="IPR026289">
    <property type="entry name" value="SBP_TakP-like"/>
</dbReference>
<evidence type="ECO:0000313" key="6">
    <source>
        <dbReference type="Proteomes" id="UP000294547"/>
    </source>
</evidence>
<evidence type="ECO:0000256" key="1">
    <source>
        <dbReference type="ARBA" id="ARBA00022729"/>
    </source>
</evidence>
<dbReference type="GO" id="GO:0046872">
    <property type="term" value="F:metal ion binding"/>
    <property type="evidence" value="ECO:0007669"/>
    <property type="project" value="UniProtKB-KW"/>
</dbReference>
<dbReference type="NCBIfam" id="NF037995">
    <property type="entry name" value="TRAP_S1"/>
    <property type="match status" value="1"/>
</dbReference>
<accession>A0A4R6RFE6</accession>
<feature type="binding site" evidence="3">
    <location>
        <position position="243"/>
    </location>
    <ligand>
        <name>substrate</name>
    </ligand>
</feature>
<keyword evidence="6" id="KW-1185">Reference proteome</keyword>
<feature type="signal peptide" evidence="4">
    <location>
        <begin position="1"/>
        <end position="20"/>
    </location>
</feature>
<dbReference type="InterPro" id="IPR041722">
    <property type="entry name" value="TakP/all3028"/>
</dbReference>
<dbReference type="OrthoDB" id="9780733at2"/>
<dbReference type="PROSITE" id="PS51318">
    <property type="entry name" value="TAT"/>
    <property type="match status" value="1"/>
</dbReference>
<feature type="binding site" evidence="3">
    <location>
        <position position="218"/>
    </location>
    <ligand>
        <name>Na(+)</name>
        <dbReference type="ChEBI" id="CHEBI:29101"/>
    </ligand>
</feature>
<feature type="binding site" evidence="2">
    <location>
        <position position="180"/>
    </location>
    <ligand>
        <name>substrate</name>
    </ligand>
</feature>
<evidence type="ECO:0000256" key="2">
    <source>
        <dbReference type="PIRSR" id="PIRSR039026-1"/>
    </source>
</evidence>
<dbReference type="NCBIfam" id="TIGR01409">
    <property type="entry name" value="TAT_signal_seq"/>
    <property type="match status" value="1"/>
</dbReference>
<protein>
    <submittedName>
        <fullName evidence="5">Secreted protein</fullName>
    </submittedName>
</protein>
<dbReference type="RefSeq" id="WP_126540799.1">
    <property type="nucleotide sequence ID" value="NZ_BSPM01000004.1"/>
</dbReference>
<name>A0A4R6RFE6_9HYPH</name>
<gene>
    <name evidence="5" type="ORF">EDD54_1745</name>
</gene>
<proteinExistence type="predicted"/>
<dbReference type="GO" id="GO:0015849">
    <property type="term" value="P:organic acid transport"/>
    <property type="evidence" value="ECO:0007669"/>
    <property type="project" value="InterPro"/>
</dbReference>
<dbReference type="InterPro" id="IPR038404">
    <property type="entry name" value="TRAP_DctP_sf"/>
</dbReference>
<dbReference type="Gene3D" id="3.40.190.10">
    <property type="entry name" value="Periplasmic binding protein-like II"/>
    <property type="match status" value="1"/>
</dbReference>
<evidence type="ECO:0000256" key="3">
    <source>
        <dbReference type="PIRSR" id="PIRSR039026-2"/>
    </source>
</evidence>
<dbReference type="PANTHER" id="PTHR33376">
    <property type="match status" value="1"/>
</dbReference>
<dbReference type="GO" id="GO:0031317">
    <property type="term" value="C:tripartite ATP-independent periplasmic transporter complex"/>
    <property type="evidence" value="ECO:0007669"/>
    <property type="project" value="InterPro"/>
</dbReference>
<dbReference type="PIRSF" id="PIRSF039026">
    <property type="entry name" value="SiaP"/>
    <property type="match status" value="1"/>
</dbReference>
<dbReference type="InterPro" id="IPR018389">
    <property type="entry name" value="DctP_fam"/>
</dbReference>
<dbReference type="AlphaFoldDB" id="A0A4R6RFE6"/>
<dbReference type="CDD" id="cd13682">
    <property type="entry name" value="PBP2_TRAP_alpha-ketoacid"/>
    <property type="match status" value="1"/>
</dbReference>
<dbReference type="PANTHER" id="PTHR33376:SF5">
    <property type="entry name" value="EXTRACYTOPLASMIC SOLUTE RECEPTOR PROTEIN"/>
    <property type="match status" value="1"/>
</dbReference>